<dbReference type="AlphaFoldDB" id="A0A2P5CM45"/>
<sequence length="104" mass="11524">MLEVLFIIFEVDSCGGQNRKVTGLEAGIHVELLLLGFIGYKSNVLDLVTICFHCLLNLGHVVLFDLESETESFGCSVMRSLTRNLNTDFFICSVVVFCDDGISE</sequence>
<feature type="non-terminal residue" evidence="1">
    <location>
        <position position="104"/>
    </location>
</feature>
<evidence type="ECO:0000313" key="1">
    <source>
        <dbReference type="EMBL" id="PON62120.1"/>
    </source>
</evidence>
<dbReference type="OrthoDB" id="10323676at2759"/>
<comment type="caution">
    <text evidence="1">The sequence shown here is derived from an EMBL/GenBank/DDBJ whole genome shotgun (WGS) entry which is preliminary data.</text>
</comment>
<organism evidence="1 2">
    <name type="scientific">Parasponia andersonii</name>
    <name type="common">Sponia andersonii</name>
    <dbReference type="NCBI Taxonomy" id="3476"/>
    <lineage>
        <taxon>Eukaryota</taxon>
        <taxon>Viridiplantae</taxon>
        <taxon>Streptophyta</taxon>
        <taxon>Embryophyta</taxon>
        <taxon>Tracheophyta</taxon>
        <taxon>Spermatophyta</taxon>
        <taxon>Magnoliopsida</taxon>
        <taxon>eudicotyledons</taxon>
        <taxon>Gunneridae</taxon>
        <taxon>Pentapetalae</taxon>
        <taxon>rosids</taxon>
        <taxon>fabids</taxon>
        <taxon>Rosales</taxon>
        <taxon>Cannabaceae</taxon>
        <taxon>Parasponia</taxon>
    </lineage>
</organism>
<name>A0A2P5CM45_PARAD</name>
<dbReference type="Proteomes" id="UP000237105">
    <property type="component" value="Unassembled WGS sequence"/>
</dbReference>
<protein>
    <submittedName>
        <fullName evidence="1">Uncharacterized protein</fullName>
    </submittedName>
</protein>
<accession>A0A2P5CM45</accession>
<evidence type="ECO:0000313" key="2">
    <source>
        <dbReference type="Proteomes" id="UP000237105"/>
    </source>
</evidence>
<proteinExistence type="predicted"/>
<gene>
    <name evidence="1" type="ORF">PanWU01x14_141130</name>
</gene>
<dbReference type="EMBL" id="JXTB01000116">
    <property type="protein sequence ID" value="PON62120.1"/>
    <property type="molecule type" value="Genomic_DNA"/>
</dbReference>
<reference evidence="2" key="1">
    <citation type="submission" date="2016-06" db="EMBL/GenBank/DDBJ databases">
        <title>Parallel loss of symbiosis genes in relatives of nitrogen-fixing non-legume Parasponia.</title>
        <authorList>
            <person name="Van Velzen R."/>
            <person name="Holmer R."/>
            <person name="Bu F."/>
            <person name="Rutten L."/>
            <person name="Van Zeijl A."/>
            <person name="Liu W."/>
            <person name="Santuari L."/>
            <person name="Cao Q."/>
            <person name="Sharma T."/>
            <person name="Shen D."/>
            <person name="Roswanjaya Y."/>
            <person name="Wardhani T."/>
            <person name="Kalhor M.S."/>
            <person name="Jansen J."/>
            <person name="Van den Hoogen J."/>
            <person name="Gungor B."/>
            <person name="Hartog M."/>
            <person name="Hontelez J."/>
            <person name="Verver J."/>
            <person name="Yang W.-C."/>
            <person name="Schijlen E."/>
            <person name="Repin R."/>
            <person name="Schilthuizen M."/>
            <person name="Schranz E."/>
            <person name="Heidstra R."/>
            <person name="Miyata K."/>
            <person name="Fedorova E."/>
            <person name="Kohlen W."/>
            <person name="Bisseling T."/>
            <person name="Smit S."/>
            <person name="Geurts R."/>
        </authorList>
    </citation>
    <scope>NUCLEOTIDE SEQUENCE [LARGE SCALE GENOMIC DNA]</scope>
    <source>
        <strain evidence="2">cv. WU1-14</strain>
    </source>
</reference>
<keyword evidence="2" id="KW-1185">Reference proteome</keyword>